<organism evidence="1 2">
    <name type="scientific">Fibrella rubiginis</name>
    <dbReference type="NCBI Taxonomy" id="2817060"/>
    <lineage>
        <taxon>Bacteria</taxon>
        <taxon>Pseudomonadati</taxon>
        <taxon>Bacteroidota</taxon>
        <taxon>Cytophagia</taxon>
        <taxon>Cytophagales</taxon>
        <taxon>Spirosomataceae</taxon>
        <taxon>Fibrella</taxon>
    </lineage>
</organism>
<comment type="caution">
    <text evidence="1">The sequence shown here is derived from an EMBL/GenBank/DDBJ whole genome shotgun (WGS) entry which is preliminary data.</text>
</comment>
<accession>A0A939GMS7</accession>
<dbReference type="RefSeq" id="WP_207367218.1">
    <property type="nucleotide sequence ID" value="NZ_JAFMYV010000016.1"/>
</dbReference>
<dbReference type="EMBL" id="JAFMYV010000016">
    <property type="protein sequence ID" value="MBO0939690.1"/>
    <property type="molecule type" value="Genomic_DNA"/>
</dbReference>
<evidence type="ECO:0000313" key="2">
    <source>
        <dbReference type="Proteomes" id="UP000664034"/>
    </source>
</evidence>
<sequence>MNWTPTHFPAAMRSLSPSTRAKAIEIANTLLLGGESDRQQVIEQSIAEARVWARTTQREPVARPAFVFPQH</sequence>
<gene>
    <name evidence="1" type="ORF">J2I47_24295</name>
</gene>
<keyword evidence="2" id="KW-1185">Reference proteome</keyword>
<dbReference type="AlphaFoldDB" id="A0A939GMS7"/>
<proteinExistence type="predicted"/>
<dbReference type="Proteomes" id="UP000664034">
    <property type="component" value="Unassembled WGS sequence"/>
</dbReference>
<name>A0A939GMS7_9BACT</name>
<reference evidence="1" key="1">
    <citation type="submission" date="2021-03" db="EMBL/GenBank/DDBJ databases">
        <title>Fibrella sp. HMF5335 genome sequencing and assembly.</title>
        <authorList>
            <person name="Kang H."/>
            <person name="Kim H."/>
            <person name="Bae S."/>
            <person name="Joh K."/>
        </authorList>
    </citation>
    <scope>NUCLEOTIDE SEQUENCE</scope>
    <source>
        <strain evidence="1">HMF5335</strain>
    </source>
</reference>
<evidence type="ECO:0000313" key="1">
    <source>
        <dbReference type="EMBL" id="MBO0939690.1"/>
    </source>
</evidence>
<protein>
    <submittedName>
        <fullName evidence="1">Uncharacterized protein</fullName>
    </submittedName>
</protein>